<reference evidence="5 6" key="1">
    <citation type="submission" date="2023-12" db="EMBL/GenBank/DDBJ databases">
        <title>A high-quality genome assembly for Dillenia turbinata (Dilleniales).</title>
        <authorList>
            <person name="Chanderbali A."/>
        </authorList>
    </citation>
    <scope>NUCLEOTIDE SEQUENCE [LARGE SCALE GENOMIC DNA]</scope>
    <source>
        <strain evidence="5">LSX21</strain>
        <tissue evidence="5">Leaf</tissue>
    </source>
</reference>
<dbReference type="GO" id="GO:0004730">
    <property type="term" value="F:pseudouridylate synthase activity"/>
    <property type="evidence" value="ECO:0007669"/>
    <property type="project" value="TreeGrafter"/>
</dbReference>
<comment type="caution">
    <text evidence="5">The sequence shown here is derived from an EMBL/GenBank/DDBJ whole genome shotgun (WGS) entry which is preliminary data.</text>
</comment>
<evidence type="ECO:0000259" key="4">
    <source>
        <dbReference type="Pfam" id="PF00294"/>
    </source>
</evidence>
<organism evidence="5 6">
    <name type="scientific">Dillenia turbinata</name>
    <dbReference type="NCBI Taxonomy" id="194707"/>
    <lineage>
        <taxon>Eukaryota</taxon>
        <taxon>Viridiplantae</taxon>
        <taxon>Streptophyta</taxon>
        <taxon>Embryophyta</taxon>
        <taxon>Tracheophyta</taxon>
        <taxon>Spermatophyta</taxon>
        <taxon>Magnoliopsida</taxon>
        <taxon>eudicotyledons</taxon>
        <taxon>Gunneridae</taxon>
        <taxon>Pentapetalae</taxon>
        <taxon>Dilleniales</taxon>
        <taxon>Dilleniaceae</taxon>
        <taxon>Dillenia</taxon>
    </lineage>
</organism>
<sequence>MEDYGSESSEAVIIGGMVLDIHATPSVKYVPGGVARNIAECLSKLGAKPYMISALGEDMAGNMLLDYWNWARLSTKGIKKQSIIKTPVVCNVLDVNGELAAGVADVEAVEKHLTPEWIRCSKSIICSAPVVMVDANLSPSALGAPCWMAAEAGIPLWFEPVSVAKSRRVTSVVKYITFASPNEDELIAMANALSGRDAFNPIQKDNAKTKCSPESLFQMLKPAILVLLDKGVKIVIVTIGSNGVFLCSKGQSELLKNGFKRSSRELSQQLYKLVSSTCPSNRFFNDSEYESSQLYAVHFPALPASVVRLTGAGDCLVGGMLASLCAGLNVMQSVAVGVAAAKAAVETHTNVPARYSPAEIADNARLVYSSSKILFQQSKL</sequence>
<dbReference type="Gene3D" id="3.40.1190.20">
    <property type="match status" value="1"/>
</dbReference>
<name>A0AAN8YVE1_9MAGN</name>
<dbReference type="GO" id="GO:0046872">
    <property type="term" value="F:metal ion binding"/>
    <property type="evidence" value="ECO:0007669"/>
    <property type="project" value="UniProtKB-KW"/>
</dbReference>
<dbReference type="GO" id="GO:0016798">
    <property type="term" value="F:hydrolase activity, acting on glycosyl bonds"/>
    <property type="evidence" value="ECO:0007669"/>
    <property type="project" value="TreeGrafter"/>
</dbReference>
<evidence type="ECO:0000256" key="3">
    <source>
        <dbReference type="ARBA" id="ARBA00022777"/>
    </source>
</evidence>
<feature type="domain" description="Carbohydrate kinase PfkB" evidence="4">
    <location>
        <begin position="296"/>
        <end position="348"/>
    </location>
</feature>
<dbReference type="AlphaFoldDB" id="A0AAN8YVE1"/>
<dbReference type="GO" id="GO:0016301">
    <property type="term" value="F:kinase activity"/>
    <property type="evidence" value="ECO:0007669"/>
    <property type="project" value="UniProtKB-KW"/>
</dbReference>
<keyword evidence="3 5" id="KW-0418">Kinase</keyword>
<keyword evidence="1" id="KW-0808">Transferase</keyword>
<dbReference type="InterPro" id="IPR029056">
    <property type="entry name" value="Ribokinase-like"/>
</dbReference>
<dbReference type="GO" id="GO:0005737">
    <property type="term" value="C:cytoplasm"/>
    <property type="evidence" value="ECO:0007669"/>
    <property type="project" value="TreeGrafter"/>
</dbReference>
<dbReference type="Pfam" id="PF00294">
    <property type="entry name" value="PfkB"/>
    <property type="match status" value="2"/>
</dbReference>
<evidence type="ECO:0000313" key="5">
    <source>
        <dbReference type="EMBL" id="KAK6916544.1"/>
    </source>
</evidence>
<keyword evidence="2" id="KW-0479">Metal-binding</keyword>
<feature type="domain" description="Carbohydrate kinase PfkB" evidence="4">
    <location>
        <begin position="22"/>
        <end position="252"/>
    </location>
</feature>
<dbReference type="CDD" id="cd01941">
    <property type="entry name" value="YeiC_kinase_like"/>
    <property type="match status" value="1"/>
</dbReference>
<evidence type="ECO:0000313" key="6">
    <source>
        <dbReference type="Proteomes" id="UP001370490"/>
    </source>
</evidence>
<dbReference type="PROSITE" id="PS00583">
    <property type="entry name" value="PFKB_KINASES_1"/>
    <property type="match status" value="1"/>
</dbReference>
<keyword evidence="6" id="KW-1185">Reference proteome</keyword>
<dbReference type="PANTHER" id="PTHR42909">
    <property type="entry name" value="ZGC:136858"/>
    <property type="match status" value="1"/>
</dbReference>
<dbReference type="EMBL" id="JBAMMX010000024">
    <property type="protein sequence ID" value="KAK6916544.1"/>
    <property type="molecule type" value="Genomic_DNA"/>
</dbReference>
<proteinExistence type="predicted"/>
<dbReference type="InterPro" id="IPR002173">
    <property type="entry name" value="Carboh/pur_kinase_PfkB_CS"/>
</dbReference>
<dbReference type="PANTHER" id="PTHR42909:SF1">
    <property type="entry name" value="CARBOHYDRATE KINASE PFKB DOMAIN-CONTAINING PROTEIN"/>
    <property type="match status" value="1"/>
</dbReference>
<gene>
    <name evidence="5" type="ORF">RJ641_019405</name>
</gene>
<protein>
    <submittedName>
        <fullName evidence="5">Carbohydrate kinase PfkB</fullName>
    </submittedName>
</protein>
<accession>A0AAN8YVE1</accession>
<dbReference type="SUPFAM" id="SSF53613">
    <property type="entry name" value="Ribokinase-like"/>
    <property type="match status" value="1"/>
</dbReference>
<dbReference type="Proteomes" id="UP001370490">
    <property type="component" value="Unassembled WGS sequence"/>
</dbReference>
<evidence type="ECO:0000256" key="2">
    <source>
        <dbReference type="ARBA" id="ARBA00022723"/>
    </source>
</evidence>
<dbReference type="InterPro" id="IPR011611">
    <property type="entry name" value="PfkB_dom"/>
</dbReference>
<evidence type="ECO:0000256" key="1">
    <source>
        <dbReference type="ARBA" id="ARBA00022679"/>
    </source>
</evidence>